<sequence>MLNGGQEQYVIAIAEASKSVNGEFLQHFFPPLLHPVEMTLGSSSLLLMDLLNEASQNCQEMELLRCEHGGSAIESVSEIPVQHHGERSLAKATKPNNGKEPQLTVNVLLCKPRLELLNGAVHADGLHGANELRGRNRAVSWSVVISFATNGATTTCRVLHPVPGAPLTDMLRPDLEVADFGGDAVAGVERGEQVPRPPESRQPAAPAGLAAEAVADVVHAVLDIVGNLPHLLHPVLTLLVVAAPFPLQPVEEGLHAGQLVVDVLDVILDALDQGVLLREEDPELVDERFRGIVGGSDDEVHGRFPLLSVVRLKVQVNSFLIRFQKQKSSKFGPNPYLTASLPPLRRRSRKIELARSCSLSRRTNRPATRPPGAGAGRPHLRHLGHLTAAHAFSINGAPDLKWVAGEEGAEREGKYSEGSLLVQKGAAE</sequence>
<dbReference type="EMBL" id="CP144745">
    <property type="protein sequence ID" value="WVZ50559.1"/>
    <property type="molecule type" value="Genomic_DNA"/>
</dbReference>
<organism evidence="2 3">
    <name type="scientific">Paspalum notatum var. saurae</name>
    <dbReference type="NCBI Taxonomy" id="547442"/>
    <lineage>
        <taxon>Eukaryota</taxon>
        <taxon>Viridiplantae</taxon>
        <taxon>Streptophyta</taxon>
        <taxon>Embryophyta</taxon>
        <taxon>Tracheophyta</taxon>
        <taxon>Spermatophyta</taxon>
        <taxon>Magnoliopsida</taxon>
        <taxon>Liliopsida</taxon>
        <taxon>Poales</taxon>
        <taxon>Poaceae</taxon>
        <taxon>PACMAD clade</taxon>
        <taxon>Panicoideae</taxon>
        <taxon>Andropogonodae</taxon>
        <taxon>Paspaleae</taxon>
        <taxon>Paspalinae</taxon>
        <taxon>Paspalum</taxon>
    </lineage>
</organism>
<evidence type="ECO:0000256" key="1">
    <source>
        <dbReference type="SAM" id="MobiDB-lite"/>
    </source>
</evidence>
<proteinExistence type="predicted"/>
<evidence type="ECO:0000313" key="2">
    <source>
        <dbReference type="EMBL" id="WVZ50559.1"/>
    </source>
</evidence>
<feature type="region of interest" description="Disordered" evidence="1">
    <location>
        <begin position="405"/>
        <end position="428"/>
    </location>
</feature>
<evidence type="ECO:0000313" key="3">
    <source>
        <dbReference type="Proteomes" id="UP001341281"/>
    </source>
</evidence>
<dbReference type="Proteomes" id="UP001341281">
    <property type="component" value="Chromosome 01"/>
</dbReference>
<reference evidence="2 3" key="1">
    <citation type="submission" date="2024-02" db="EMBL/GenBank/DDBJ databases">
        <title>High-quality chromosome-scale genome assembly of Pensacola bahiagrass (Paspalum notatum Flugge var. saurae).</title>
        <authorList>
            <person name="Vega J.M."/>
            <person name="Podio M."/>
            <person name="Orjuela J."/>
            <person name="Siena L.A."/>
            <person name="Pessino S.C."/>
            <person name="Combes M.C."/>
            <person name="Mariac C."/>
            <person name="Albertini E."/>
            <person name="Pupilli F."/>
            <person name="Ortiz J.P.A."/>
            <person name="Leblanc O."/>
        </authorList>
    </citation>
    <scope>NUCLEOTIDE SEQUENCE [LARGE SCALE GENOMIC DNA]</scope>
    <source>
        <strain evidence="2">R1</strain>
        <tissue evidence="2">Leaf</tissue>
    </source>
</reference>
<dbReference type="AlphaFoldDB" id="A0AAQ3PJZ5"/>
<protein>
    <submittedName>
        <fullName evidence="2">Uncharacterized protein</fullName>
    </submittedName>
</protein>
<keyword evidence="3" id="KW-1185">Reference proteome</keyword>
<accession>A0AAQ3PJZ5</accession>
<feature type="region of interest" description="Disordered" evidence="1">
    <location>
        <begin position="358"/>
        <end position="377"/>
    </location>
</feature>
<gene>
    <name evidence="2" type="ORF">U9M48_001801</name>
</gene>
<name>A0AAQ3PJZ5_PASNO</name>